<dbReference type="RefSeq" id="WP_098698778.1">
    <property type="nucleotide sequence ID" value="NZ_CP023778.1"/>
</dbReference>
<protein>
    <submittedName>
        <fullName evidence="3">Alpha/beta hydrolase</fullName>
    </submittedName>
</protein>
<name>A0A291RWJ1_9NOCA</name>
<organism evidence="3 4">
    <name type="scientific">Nocardia terpenica</name>
    <dbReference type="NCBI Taxonomy" id="455432"/>
    <lineage>
        <taxon>Bacteria</taxon>
        <taxon>Bacillati</taxon>
        <taxon>Actinomycetota</taxon>
        <taxon>Actinomycetes</taxon>
        <taxon>Mycobacteriales</taxon>
        <taxon>Nocardiaceae</taxon>
        <taxon>Nocardia</taxon>
    </lineage>
</organism>
<dbReference type="InterPro" id="IPR029058">
    <property type="entry name" value="AB_hydrolase_fold"/>
</dbReference>
<feature type="domain" description="AB hydrolase-1" evidence="2">
    <location>
        <begin position="31"/>
        <end position="266"/>
    </location>
</feature>
<dbReference type="Pfam" id="PF12697">
    <property type="entry name" value="Abhydrolase_6"/>
    <property type="match status" value="1"/>
</dbReference>
<dbReference type="InterPro" id="IPR000073">
    <property type="entry name" value="AB_hydrolase_1"/>
</dbReference>
<evidence type="ECO:0000256" key="1">
    <source>
        <dbReference type="SAM" id="MobiDB-lite"/>
    </source>
</evidence>
<feature type="compositionally biased region" description="Polar residues" evidence="1">
    <location>
        <begin position="66"/>
        <end position="76"/>
    </location>
</feature>
<dbReference type="EMBL" id="CP023778">
    <property type="protein sequence ID" value="ATL71941.1"/>
    <property type="molecule type" value="Genomic_DNA"/>
</dbReference>
<gene>
    <name evidence="3" type="ORF">CRH09_19825</name>
</gene>
<dbReference type="AlphaFoldDB" id="A0A291RWJ1"/>
<keyword evidence="3" id="KW-0378">Hydrolase</keyword>
<dbReference type="Proteomes" id="UP000221961">
    <property type="component" value="Chromosome"/>
</dbReference>
<evidence type="ECO:0000313" key="4">
    <source>
        <dbReference type="Proteomes" id="UP000221961"/>
    </source>
</evidence>
<dbReference type="SUPFAM" id="SSF53474">
    <property type="entry name" value="alpha/beta-Hydrolases"/>
    <property type="match status" value="1"/>
</dbReference>
<feature type="region of interest" description="Disordered" evidence="1">
    <location>
        <begin position="57"/>
        <end position="77"/>
    </location>
</feature>
<dbReference type="Gene3D" id="3.40.50.1820">
    <property type="entry name" value="alpha/beta hydrolase"/>
    <property type="match status" value="1"/>
</dbReference>
<sequence>MTTSVPVTSDTLATPDGRLYYELRGSGPLVVLIGSPMHAAPFAPLADPLATDHRVLTTDPRGHFGSTLNDPESDSTPELRADDLARLIRHVDAGPATVFGSSGGAITTLALLQSDPELVQTAIAHEPPLAELLGDRDRQQAARDEIVATFAGGDRIGAIRKFMAFADIRMPEEAFQQTFGGERTPEELANDRYFYEHELQGTAGWRPDLDALRAVAGRVIIGIGADSAGQFCDRASRALGSELKLEPVLFPGGHGGFMENPVAFAARFREVVD</sequence>
<dbReference type="GO" id="GO:0016787">
    <property type="term" value="F:hydrolase activity"/>
    <property type="evidence" value="ECO:0007669"/>
    <property type="project" value="UniProtKB-KW"/>
</dbReference>
<reference evidence="3 4" key="1">
    <citation type="submission" date="2017-10" db="EMBL/GenBank/DDBJ databases">
        <title>Comparative genomics between pathogenic Norcardia.</title>
        <authorList>
            <person name="Zeng L."/>
        </authorList>
    </citation>
    <scope>NUCLEOTIDE SEQUENCE [LARGE SCALE GENOMIC DNA]</scope>
    <source>
        <strain evidence="3 4">NC_YFY_NT001</strain>
    </source>
</reference>
<proteinExistence type="predicted"/>
<accession>A0A291RWJ1</accession>
<evidence type="ECO:0000259" key="2">
    <source>
        <dbReference type="Pfam" id="PF12697"/>
    </source>
</evidence>
<dbReference type="GeneID" id="88359612"/>
<dbReference type="KEGG" id="ntp:CRH09_19825"/>
<evidence type="ECO:0000313" key="3">
    <source>
        <dbReference type="EMBL" id="ATL71941.1"/>
    </source>
</evidence>